<evidence type="ECO:0000256" key="1">
    <source>
        <dbReference type="ARBA" id="ARBA00022527"/>
    </source>
</evidence>
<dbReference type="Gene3D" id="3.30.200.20">
    <property type="entry name" value="Phosphorylase Kinase, domain 1"/>
    <property type="match status" value="1"/>
</dbReference>
<evidence type="ECO:0000256" key="4">
    <source>
        <dbReference type="ARBA" id="ARBA00022741"/>
    </source>
</evidence>
<dbReference type="InterPro" id="IPR000719">
    <property type="entry name" value="Prot_kinase_dom"/>
</dbReference>
<keyword evidence="3" id="KW-0808">Transferase</keyword>
<evidence type="ECO:0000256" key="6">
    <source>
        <dbReference type="ARBA" id="ARBA00022840"/>
    </source>
</evidence>
<feature type="domain" description="Protein kinase" evidence="14">
    <location>
        <begin position="124"/>
        <end position="387"/>
    </location>
</feature>
<evidence type="ECO:0000256" key="8">
    <source>
        <dbReference type="ARBA" id="ARBA00038035"/>
    </source>
</evidence>
<dbReference type="EC" id="2.7.12.2" evidence="9"/>
<dbReference type="GO" id="GO:0006950">
    <property type="term" value="P:response to stress"/>
    <property type="evidence" value="ECO:0007669"/>
    <property type="project" value="UniProtKB-ARBA"/>
</dbReference>
<sequence length="413" mass="46525">PGELPPVGSPVGPPVQTLEGVNNMQRPGILPVGIPGGLNNTDRPGILLVGTPVATPGTSTAESPGRLRNTVRFTVQRDSEQQEIEERRRRAIEDMRRRFRAVYDQNGTLRIRGKTVQAKVADLINVNSAIKYGAFGSVRICTFKGELMAVKEMSRSSNLDLWKMQIMDLEVATMTFDCPYIVQTYGYIITDERVLVCMERLDICLNGVLEETKNANIDEQIVGQIAVSVLIALDYLKEKHTLIHRDVKPSNILVSSTGIFKLCDFGTSGHLIESMVKTRQAGCRLYMAPERLAPDAPEDYDVRSDVWSVGITLVELARGIYPYSLLNNDCVFSEILQGEPPVLRQEEGFSHDFVDFIRLLLQKDVTHRPKYRNTMKPEDSLLENHFFKKCLRQLENEEVNVADWICDILTIKD</sequence>
<dbReference type="InterPro" id="IPR008271">
    <property type="entry name" value="Ser/Thr_kinase_AS"/>
</dbReference>
<comment type="caution">
    <text evidence="15">The sequence shown here is derived from an EMBL/GenBank/DDBJ whole genome shotgun (WGS) entry which is preliminary data.</text>
</comment>
<dbReference type="Gene3D" id="1.10.510.10">
    <property type="entry name" value="Transferase(Phosphotransferase) domain 1"/>
    <property type="match status" value="1"/>
</dbReference>
<dbReference type="SUPFAM" id="SSF56112">
    <property type="entry name" value="Protein kinase-like (PK-like)"/>
    <property type="match status" value="1"/>
</dbReference>
<comment type="catalytic activity">
    <reaction evidence="12">
        <text>L-tyrosyl-[protein] + ATP = O-phospho-L-tyrosyl-[protein] + ADP + H(+)</text>
        <dbReference type="Rhea" id="RHEA:10596"/>
        <dbReference type="Rhea" id="RHEA-COMP:10136"/>
        <dbReference type="Rhea" id="RHEA-COMP:20101"/>
        <dbReference type="ChEBI" id="CHEBI:15378"/>
        <dbReference type="ChEBI" id="CHEBI:30616"/>
        <dbReference type="ChEBI" id="CHEBI:46858"/>
        <dbReference type="ChEBI" id="CHEBI:61978"/>
        <dbReference type="ChEBI" id="CHEBI:456216"/>
        <dbReference type="EC" id="2.7.12.2"/>
    </reaction>
</comment>
<dbReference type="PANTHER" id="PTHR47238:SF2">
    <property type="entry name" value="DUAL SPECIFICITY MITOGEN-ACTIVATED PROTEIN KINASE KINASE HEMIPTEROUS"/>
    <property type="match status" value="1"/>
</dbReference>
<dbReference type="InterPro" id="IPR052468">
    <property type="entry name" value="Dual_spec_MAPK_kinase"/>
</dbReference>
<keyword evidence="6" id="KW-0067">ATP-binding</keyword>
<evidence type="ECO:0000256" key="11">
    <source>
        <dbReference type="ARBA" id="ARBA00049299"/>
    </source>
</evidence>
<evidence type="ECO:0000313" key="15">
    <source>
        <dbReference type="EMBL" id="GMT24587.1"/>
    </source>
</evidence>
<dbReference type="FunFam" id="3.30.200.20:FF:000040">
    <property type="entry name" value="Dual specificity mitogen-activated protein kinase kinase"/>
    <property type="match status" value="1"/>
</dbReference>
<dbReference type="PANTHER" id="PTHR47238">
    <property type="entry name" value="MITOGEN-ACTIVATED PROTEIN KINASE KINASE 5"/>
    <property type="match status" value="1"/>
</dbReference>
<dbReference type="GO" id="GO:0004674">
    <property type="term" value="F:protein serine/threonine kinase activity"/>
    <property type="evidence" value="ECO:0007669"/>
    <property type="project" value="UniProtKB-KW"/>
</dbReference>
<evidence type="ECO:0000256" key="5">
    <source>
        <dbReference type="ARBA" id="ARBA00022777"/>
    </source>
</evidence>
<dbReference type="PROSITE" id="PS00108">
    <property type="entry name" value="PROTEIN_KINASE_ST"/>
    <property type="match status" value="1"/>
</dbReference>
<name>A0AAV5W0T6_9BILA</name>
<evidence type="ECO:0000313" key="16">
    <source>
        <dbReference type="Proteomes" id="UP001432322"/>
    </source>
</evidence>
<reference evidence="15" key="1">
    <citation type="submission" date="2023-10" db="EMBL/GenBank/DDBJ databases">
        <title>Genome assembly of Pristionchus species.</title>
        <authorList>
            <person name="Yoshida K."/>
            <person name="Sommer R.J."/>
        </authorList>
    </citation>
    <scope>NUCLEOTIDE SEQUENCE</scope>
    <source>
        <strain evidence="15">RS5133</strain>
    </source>
</reference>
<dbReference type="SMART" id="SM00220">
    <property type="entry name" value="S_TKc"/>
    <property type="match status" value="1"/>
</dbReference>
<keyword evidence="2" id="KW-0597">Phosphoprotein</keyword>
<dbReference type="InterPro" id="IPR011009">
    <property type="entry name" value="Kinase-like_dom_sf"/>
</dbReference>
<feature type="non-terminal residue" evidence="15">
    <location>
        <position position="1"/>
    </location>
</feature>
<feature type="region of interest" description="Disordered" evidence="13">
    <location>
        <begin position="1"/>
        <end position="20"/>
    </location>
</feature>
<evidence type="ECO:0000256" key="3">
    <source>
        <dbReference type="ARBA" id="ARBA00022679"/>
    </source>
</evidence>
<comment type="catalytic activity">
    <reaction evidence="10">
        <text>L-seryl-[protein] + ATP = O-phospho-L-seryl-[protein] + ADP + H(+)</text>
        <dbReference type="Rhea" id="RHEA:17989"/>
        <dbReference type="Rhea" id="RHEA-COMP:9863"/>
        <dbReference type="Rhea" id="RHEA-COMP:11604"/>
        <dbReference type="ChEBI" id="CHEBI:15378"/>
        <dbReference type="ChEBI" id="CHEBI:29999"/>
        <dbReference type="ChEBI" id="CHEBI:30616"/>
        <dbReference type="ChEBI" id="CHEBI:83421"/>
        <dbReference type="ChEBI" id="CHEBI:456216"/>
        <dbReference type="EC" id="2.7.12.2"/>
    </reaction>
</comment>
<evidence type="ECO:0000256" key="13">
    <source>
        <dbReference type="SAM" id="MobiDB-lite"/>
    </source>
</evidence>
<keyword evidence="5" id="KW-0418">Kinase</keyword>
<comment type="similarity">
    <text evidence="8">Belongs to the protein kinase superfamily. STE Ser/Thr protein kinase family. MAP kinase kinase subfamily.</text>
</comment>
<evidence type="ECO:0000256" key="12">
    <source>
        <dbReference type="ARBA" id="ARBA00051693"/>
    </source>
</evidence>
<proteinExistence type="inferred from homology"/>
<organism evidence="15 16">
    <name type="scientific">Pristionchus fissidentatus</name>
    <dbReference type="NCBI Taxonomy" id="1538716"/>
    <lineage>
        <taxon>Eukaryota</taxon>
        <taxon>Metazoa</taxon>
        <taxon>Ecdysozoa</taxon>
        <taxon>Nematoda</taxon>
        <taxon>Chromadorea</taxon>
        <taxon>Rhabditida</taxon>
        <taxon>Rhabditina</taxon>
        <taxon>Diplogasteromorpha</taxon>
        <taxon>Diplogasteroidea</taxon>
        <taxon>Neodiplogasteridae</taxon>
        <taxon>Pristionchus</taxon>
    </lineage>
</organism>
<dbReference type="GO" id="GO:0004713">
    <property type="term" value="F:protein tyrosine kinase activity"/>
    <property type="evidence" value="ECO:0007669"/>
    <property type="project" value="UniProtKB-KW"/>
</dbReference>
<evidence type="ECO:0000256" key="10">
    <source>
        <dbReference type="ARBA" id="ARBA00049014"/>
    </source>
</evidence>
<dbReference type="EMBL" id="BTSY01000004">
    <property type="protein sequence ID" value="GMT24587.1"/>
    <property type="molecule type" value="Genomic_DNA"/>
</dbReference>
<keyword evidence="4" id="KW-0547">Nucleotide-binding</keyword>
<comment type="catalytic activity">
    <reaction evidence="11">
        <text>L-threonyl-[protein] + ATP = O-phospho-L-threonyl-[protein] + ADP + H(+)</text>
        <dbReference type="Rhea" id="RHEA:46608"/>
        <dbReference type="Rhea" id="RHEA-COMP:11060"/>
        <dbReference type="Rhea" id="RHEA-COMP:11605"/>
        <dbReference type="ChEBI" id="CHEBI:15378"/>
        <dbReference type="ChEBI" id="CHEBI:30013"/>
        <dbReference type="ChEBI" id="CHEBI:30616"/>
        <dbReference type="ChEBI" id="CHEBI:61977"/>
        <dbReference type="ChEBI" id="CHEBI:456216"/>
        <dbReference type="EC" id="2.7.12.2"/>
    </reaction>
</comment>
<keyword evidence="16" id="KW-1185">Reference proteome</keyword>
<evidence type="ECO:0000256" key="9">
    <source>
        <dbReference type="ARBA" id="ARBA00038999"/>
    </source>
</evidence>
<dbReference type="PROSITE" id="PS50011">
    <property type="entry name" value="PROTEIN_KINASE_DOM"/>
    <property type="match status" value="1"/>
</dbReference>
<keyword evidence="1" id="KW-0723">Serine/threonine-protein kinase</keyword>
<dbReference type="Pfam" id="PF00069">
    <property type="entry name" value="Pkinase"/>
    <property type="match status" value="1"/>
</dbReference>
<dbReference type="AlphaFoldDB" id="A0AAV5W0T6"/>
<evidence type="ECO:0000259" key="14">
    <source>
        <dbReference type="PROSITE" id="PS50011"/>
    </source>
</evidence>
<dbReference type="Proteomes" id="UP001432322">
    <property type="component" value="Unassembled WGS sequence"/>
</dbReference>
<protein>
    <recommendedName>
        <fullName evidence="9">mitogen-activated protein kinase kinase</fullName>
        <ecNumber evidence="9">2.7.12.2</ecNumber>
    </recommendedName>
</protein>
<dbReference type="GO" id="GO:0004708">
    <property type="term" value="F:MAP kinase kinase activity"/>
    <property type="evidence" value="ECO:0007669"/>
    <property type="project" value="UniProtKB-EC"/>
</dbReference>
<dbReference type="GO" id="GO:0005524">
    <property type="term" value="F:ATP binding"/>
    <property type="evidence" value="ECO:0007669"/>
    <property type="project" value="UniProtKB-KW"/>
</dbReference>
<evidence type="ECO:0000256" key="2">
    <source>
        <dbReference type="ARBA" id="ARBA00022553"/>
    </source>
</evidence>
<accession>A0AAV5W0T6</accession>
<gene>
    <name evidence="15" type="ORF">PFISCL1PPCAC_15884</name>
</gene>
<keyword evidence="7" id="KW-0829">Tyrosine-protein kinase</keyword>
<evidence type="ECO:0000256" key="7">
    <source>
        <dbReference type="ARBA" id="ARBA00023137"/>
    </source>
</evidence>